<keyword evidence="4" id="KW-1185">Reference proteome</keyword>
<dbReference type="EMBL" id="CP050177">
    <property type="protein sequence ID" value="QIQ01398.1"/>
    <property type="molecule type" value="Genomic_DNA"/>
</dbReference>
<keyword evidence="1" id="KW-1133">Transmembrane helix</keyword>
<feature type="chain" id="PRO_5026135553" description="Integral membrane protein" evidence="2">
    <location>
        <begin position="27"/>
        <end position="161"/>
    </location>
</feature>
<reference evidence="3 4" key="1">
    <citation type="submission" date="2020-03" db="EMBL/GenBank/DDBJ databases">
        <title>A novel species.</title>
        <authorList>
            <person name="Gao J."/>
        </authorList>
    </citation>
    <scope>NUCLEOTIDE SEQUENCE [LARGE SCALE GENOMIC DNA]</scope>
    <source>
        <strain evidence="3 4">QMT-12</strain>
    </source>
</reference>
<sequence>MRASRALAVAATACAAVALSAPLAGATNGPRNVTVNPFAVHQGGTIHISAQGCGHGGTVDSNAFRQVRFPVNPSGNVSATARIRDNATPGRYNLVVRCSDNPRVETHQFEVLAGRGAQGGLGGSMGPSSTEVGIGAGLVATAAVGGSFFLARRRRASAGQI</sequence>
<keyword evidence="1" id="KW-0472">Membrane</keyword>
<dbReference type="Proteomes" id="UP000501179">
    <property type="component" value="Chromosome"/>
</dbReference>
<feature type="signal peptide" evidence="2">
    <location>
        <begin position="1"/>
        <end position="26"/>
    </location>
</feature>
<evidence type="ECO:0000256" key="1">
    <source>
        <dbReference type="SAM" id="Phobius"/>
    </source>
</evidence>
<accession>A0A6G9GT23</accession>
<evidence type="ECO:0000256" key="2">
    <source>
        <dbReference type="SAM" id="SignalP"/>
    </source>
</evidence>
<organism evidence="3 4">
    <name type="scientific">Streptomyces liangshanensis</name>
    <dbReference type="NCBI Taxonomy" id="2717324"/>
    <lineage>
        <taxon>Bacteria</taxon>
        <taxon>Bacillati</taxon>
        <taxon>Actinomycetota</taxon>
        <taxon>Actinomycetes</taxon>
        <taxon>Kitasatosporales</taxon>
        <taxon>Streptomycetaceae</taxon>
        <taxon>Streptomyces</taxon>
    </lineage>
</organism>
<feature type="transmembrane region" description="Helical" evidence="1">
    <location>
        <begin position="132"/>
        <end position="151"/>
    </location>
</feature>
<keyword evidence="1" id="KW-0812">Transmembrane</keyword>
<evidence type="ECO:0000313" key="4">
    <source>
        <dbReference type="Proteomes" id="UP000501179"/>
    </source>
</evidence>
<dbReference type="KEGG" id="slia:HA039_02980"/>
<name>A0A6G9GT23_9ACTN</name>
<proteinExistence type="predicted"/>
<protein>
    <recommendedName>
        <fullName evidence="5">Integral membrane protein</fullName>
    </recommendedName>
</protein>
<evidence type="ECO:0008006" key="5">
    <source>
        <dbReference type="Google" id="ProtNLM"/>
    </source>
</evidence>
<dbReference type="RefSeq" id="WP_167023326.1">
    <property type="nucleotide sequence ID" value="NZ_CP050177.1"/>
</dbReference>
<dbReference type="AlphaFoldDB" id="A0A6G9GT23"/>
<keyword evidence="2" id="KW-0732">Signal</keyword>
<evidence type="ECO:0000313" key="3">
    <source>
        <dbReference type="EMBL" id="QIQ01398.1"/>
    </source>
</evidence>
<gene>
    <name evidence="3" type="ORF">HA039_02980</name>
</gene>